<dbReference type="Pfam" id="PF24722">
    <property type="entry name" value="DUF7674"/>
    <property type="match status" value="1"/>
</dbReference>
<dbReference type="EMBL" id="CP114768">
    <property type="protein sequence ID" value="WBA44221.1"/>
    <property type="molecule type" value="Genomic_DNA"/>
</dbReference>
<feature type="domain" description="DUF7674" evidence="1">
    <location>
        <begin position="13"/>
        <end position="109"/>
    </location>
</feature>
<dbReference type="InterPro" id="IPR056091">
    <property type="entry name" value="DUF7674"/>
</dbReference>
<sequence length="131" mass="15265">MSQLNIQTLGSELHTILPEFTAYSAEFRDYLADPVDHSLYGVFNEFAYRIRKLMDEGNQDELTRYFSFVNWLIESPDEYLEQVTYDCIIESLAHNGKYYYREATKYLSPAGIETLNWCKNNPPLGLATPPY</sequence>
<gene>
    <name evidence="2" type="ORF">O3303_20245</name>
</gene>
<evidence type="ECO:0000259" key="1">
    <source>
        <dbReference type="Pfam" id="PF24722"/>
    </source>
</evidence>
<name>A0ABY7LXG7_9BACT</name>
<accession>A0ABY7LXG7</accession>
<dbReference type="RefSeq" id="WP_269562248.1">
    <property type="nucleotide sequence ID" value="NZ_CP114768.1"/>
</dbReference>
<dbReference type="Proteomes" id="UP001211005">
    <property type="component" value="Plasmid unnamed1"/>
</dbReference>
<keyword evidence="3" id="KW-1185">Reference proteome</keyword>
<evidence type="ECO:0000313" key="2">
    <source>
        <dbReference type="EMBL" id="WBA44221.1"/>
    </source>
</evidence>
<evidence type="ECO:0000313" key="3">
    <source>
        <dbReference type="Proteomes" id="UP001211005"/>
    </source>
</evidence>
<geneLocation type="plasmid" evidence="2 3">
    <name>unnamed1</name>
</geneLocation>
<reference evidence="2 3" key="1">
    <citation type="submission" date="2022-12" db="EMBL/GenBank/DDBJ databases">
        <title>Hymenobacter canadensis sp. nov. isolated from lake water of the Cambridge Bay, Canada.</title>
        <authorList>
            <person name="Kim W.H."/>
            <person name="Lee Y.M."/>
        </authorList>
    </citation>
    <scope>NUCLEOTIDE SEQUENCE [LARGE SCALE GENOMIC DNA]</scope>
    <source>
        <strain evidence="2 3">PAMC 29467</strain>
        <plasmid evidence="2 3">unnamed1</plasmid>
    </source>
</reference>
<keyword evidence="2" id="KW-0614">Plasmid</keyword>
<proteinExistence type="predicted"/>
<organism evidence="2 3">
    <name type="scientific">Hymenobacter canadensis</name>
    <dbReference type="NCBI Taxonomy" id="2999067"/>
    <lineage>
        <taxon>Bacteria</taxon>
        <taxon>Pseudomonadati</taxon>
        <taxon>Bacteroidota</taxon>
        <taxon>Cytophagia</taxon>
        <taxon>Cytophagales</taxon>
        <taxon>Hymenobacteraceae</taxon>
        <taxon>Hymenobacter</taxon>
    </lineage>
</organism>
<protein>
    <recommendedName>
        <fullName evidence="1">DUF7674 domain-containing protein</fullName>
    </recommendedName>
</protein>